<evidence type="ECO:0000256" key="2">
    <source>
        <dbReference type="ARBA" id="ARBA00008807"/>
    </source>
</evidence>
<feature type="transmembrane region" description="Helical" evidence="10">
    <location>
        <begin position="724"/>
        <end position="746"/>
    </location>
</feature>
<feature type="compositionally biased region" description="Basic and acidic residues" evidence="9">
    <location>
        <begin position="24"/>
        <end position="36"/>
    </location>
</feature>
<dbReference type="NCBIfam" id="TIGR00728">
    <property type="entry name" value="OPT_sfam"/>
    <property type="match status" value="1"/>
</dbReference>
<comment type="caution">
    <text evidence="11">The sequence shown here is derived from an EMBL/GenBank/DDBJ whole genome shotgun (WGS) entry which is preliminary data.</text>
</comment>
<keyword evidence="5" id="KW-0571">Peptide transport</keyword>
<evidence type="ECO:0000256" key="6">
    <source>
        <dbReference type="ARBA" id="ARBA00022927"/>
    </source>
</evidence>
<evidence type="ECO:0000256" key="5">
    <source>
        <dbReference type="ARBA" id="ARBA00022856"/>
    </source>
</evidence>
<comment type="similarity">
    <text evidence="2">Belongs to the oligopeptide OPT transporter family.</text>
</comment>
<feature type="transmembrane region" description="Helical" evidence="10">
    <location>
        <begin position="468"/>
        <end position="488"/>
    </location>
</feature>
<evidence type="ECO:0000256" key="9">
    <source>
        <dbReference type="SAM" id="MobiDB-lite"/>
    </source>
</evidence>
<gene>
    <name evidence="11" type="ORF">JR316_013155</name>
</gene>
<comment type="subcellular location">
    <subcellularLocation>
        <location evidence="1">Membrane</location>
        <topology evidence="1">Multi-pass membrane protein</topology>
    </subcellularLocation>
</comment>
<dbReference type="EMBL" id="JAFIQS010000022">
    <property type="protein sequence ID" value="KAG5162021.1"/>
    <property type="molecule type" value="Genomic_DNA"/>
</dbReference>
<feature type="transmembrane region" description="Helical" evidence="10">
    <location>
        <begin position="687"/>
        <end position="712"/>
    </location>
</feature>
<evidence type="ECO:0000256" key="8">
    <source>
        <dbReference type="ARBA" id="ARBA00023136"/>
    </source>
</evidence>
<keyword evidence="7 10" id="KW-1133">Transmembrane helix</keyword>
<evidence type="ECO:0000256" key="3">
    <source>
        <dbReference type="ARBA" id="ARBA00022448"/>
    </source>
</evidence>
<dbReference type="InterPro" id="IPR004648">
    <property type="entry name" value="Oligpept_transpt"/>
</dbReference>
<evidence type="ECO:0000313" key="11">
    <source>
        <dbReference type="EMBL" id="KAG5162021.1"/>
    </source>
</evidence>
<feature type="transmembrane region" description="Helical" evidence="10">
    <location>
        <begin position="577"/>
        <end position="596"/>
    </location>
</feature>
<evidence type="ECO:0000256" key="1">
    <source>
        <dbReference type="ARBA" id="ARBA00004141"/>
    </source>
</evidence>
<feature type="transmembrane region" description="Helical" evidence="10">
    <location>
        <begin position="419"/>
        <end position="437"/>
    </location>
</feature>
<dbReference type="AlphaFoldDB" id="A0A8H8CDY0"/>
<dbReference type="GO" id="GO:0016020">
    <property type="term" value="C:membrane"/>
    <property type="evidence" value="ECO:0007669"/>
    <property type="project" value="UniProtKB-SubCell"/>
</dbReference>
<keyword evidence="6" id="KW-0653">Protein transport</keyword>
<feature type="transmembrane region" description="Helical" evidence="10">
    <location>
        <begin position="90"/>
        <end position="109"/>
    </location>
</feature>
<protein>
    <submittedName>
        <fullName evidence="11">Uncharacterized protein</fullName>
    </submittedName>
</protein>
<feature type="transmembrane region" description="Helical" evidence="10">
    <location>
        <begin position="495"/>
        <end position="518"/>
    </location>
</feature>
<feature type="transmembrane region" description="Helical" evidence="10">
    <location>
        <begin position="259"/>
        <end position="276"/>
    </location>
</feature>
<feature type="transmembrane region" description="Helical" evidence="10">
    <location>
        <begin position="646"/>
        <end position="667"/>
    </location>
</feature>
<feature type="transmembrane region" description="Helical" evidence="10">
    <location>
        <begin position="201"/>
        <end position="219"/>
    </location>
</feature>
<feature type="region of interest" description="Disordered" evidence="9">
    <location>
        <begin position="1"/>
        <end position="36"/>
    </location>
</feature>
<organism evidence="11">
    <name type="scientific">Psilocybe cubensis</name>
    <name type="common">Psychedelic mushroom</name>
    <name type="synonym">Stropharia cubensis</name>
    <dbReference type="NCBI Taxonomy" id="181762"/>
    <lineage>
        <taxon>Eukaryota</taxon>
        <taxon>Fungi</taxon>
        <taxon>Dikarya</taxon>
        <taxon>Basidiomycota</taxon>
        <taxon>Agaricomycotina</taxon>
        <taxon>Agaricomycetes</taxon>
        <taxon>Agaricomycetidae</taxon>
        <taxon>Agaricales</taxon>
        <taxon>Agaricineae</taxon>
        <taxon>Strophariaceae</taxon>
        <taxon>Psilocybe</taxon>
    </lineage>
</organism>
<reference evidence="11" key="1">
    <citation type="submission" date="2021-02" db="EMBL/GenBank/DDBJ databases">
        <title>Psilocybe cubensis genome.</title>
        <authorList>
            <person name="Mckernan K.J."/>
            <person name="Crawford S."/>
            <person name="Trippe A."/>
            <person name="Kane L.T."/>
            <person name="Mclaughlin S."/>
        </authorList>
    </citation>
    <scope>NUCLEOTIDE SEQUENCE [LARGE SCALE GENOMIC DNA]</scope>
    <source>
        <strain evidence="11">MGC-MH-2018</strain>
    </source>
</reference>
<name>A0A8H8CDY0_PSICU</name>
<evidence type="ECO:0000256" key="7">
    <source>
        <dbReference type="ARBA" id="ARBA00022989"/>
    </source>
</evidence>
<accession>A0A8H8CDY0</accession>
<evidence type="ECO:0000256" key="10">
    <source>
        <dbReference type="SAM" id="Phobius"/>
    </source>
</evidence>
<dbReference type="PANTHER" id="PTHR22601">
    <property type="entry name" value="ISP4 LIKE PROTEIN"/>
    <property type="match status" value="1"/>
</dbReference>
<keyword evidence="8 10" id="KW-0472">Membrane</keyword>
<keyword evidence="4 10" id="KW-0812">Transmembrane</keyword>
<dbReference type="GO" id="GO:0035673">
    <property type="term" value="F:oligopeptide transmembrane transporter activity"/>
    <property type="evidence" value="ECO:0007669"/>
    <property type="project" value="InterPro"/>
</dbReference>
<keyword evidence="3" id="KW-0813">Transport</keyword>
<dbReference type="GO" id="GO:0015031">
    <property type="term" value="P:protein transport"/>
    <property type="evidence" value="ECO:0007669"/>
    <property type="project" value="UniProtKB-KW"/>
</dbReference>
<sequence>MEKVATAVPAANVDPESRSSYSNEKFDEKDEKRSVQEVTKDFEGEVYDDLRAVDLDENGKERPIETDMDVATRLISLDDDPTLPAFTFRMWFLGIGLSCFGAVLGQIFYFRPQTVFVSQLFIQIIAYILGRVLEEIIPGPGNERKNLQTKDNAFWRFMNPGPFNIKEHVAITIFASTAADSALAISIFAADDLYYDIKPNAGIGIFTLIGSQLMGYGLGGVMRSFLVYPTYIVFPNLLPTVQLFDALHRGKKIFMQKKRVKFFWSVFIGIFVWEWFPEYIAPTLTGISIFCLANKNSPWFTRIFGGSNGNEGLGMFALCLDWNYVGSGGGSMGALFTPLSTQLSLYCGTAICIIAFCVGYHNNVWNGQNFPFLSQQLFNLNGTRFNQRAILDENFMLDREKLAEVGLPWFASSQVISKIGFNLAIGATVTHVFIWYGKDIVEVIRKYRAGENYDPHLAKMKAYPEVPMWWYIAMFIASFAMAMSTMYAGHSGMPWWGLIVGVIISTIFLPFVITVYAITGFSPNIQHLVQMLGAAMMPGNPQANMYFTLYGYNTLDQARGLIRDLKMGQYTKLPPRVTFTVQSLGSIIGGLLNYVIMKTIIKSRREILLQVQGTNVWSGQQVQSFNSNAISWGALGSILYAPGGRYAIVPFSILIGLAVPIPFWLLHKRFPKLGANKVVSPILCWTLGYLNVGINSSVFTTFMLAVFSQYYLRRYRPRWFRKYNFLMSAALDGGTQVMVFVFTFAVGGGSGKVVDMPHWALNPVGNADHFVFEIGNVHTLSSVFLLPVQGLENSSRSENAPISWHLSAEMQYNVSHDARVVPAFDGHPPPPLRLDISTTGAITIDLRYRKKI</sequence>
<proteinExistence type="inferred from homology"/>
<feature type="transmembrane region" description="Helical" evidence="10">
    <location>
        <begin position="168"/>
        <end position="189"/>
    </location>
</feature>
<evidence type="ECO:0000256" key="4">
    <source>
        <dbReference type="ARBA" id="ARBA00022692"/>
    </source>
</evidence>
<feature type="transmembrane region" description="Helical" evidence="10">
    <location>
        <begin position="343"/>
        <end position="360"/>
    </location>
</feature>
<dbReference type="Pfam" id="PF03169">
    <property type="entry name" value="OPT"/>
    <property type="match status" value="1"/>
</dbReference>
<dbReference type="InterPro" id="IPR004813">
    <property type="entry name" value="OPT"/>
</dbReference>